<dbReference type="Gene3D" id="1.10.1740.10">
    <property type="match status" value="1"/>
</dbReference>
<evidence type="ECO:0000256" key="1">
    <source>
        <dbReference type="ARBA" id="ARBA00010641"/>
    </source>
</evidence>
<evidence type="ECO:0000256" key="2">
    <source>
        <dbReference type="ARBA" id="ARBA00023015"/>
    </source>
</evidence>
<dbReference type="PANTHER" id="PTHR43133:SF46">
    <property type="entry name" value="RNA POLYMERASE SIGMA-70 FACTOR ECF SUBFAMILY"/>
    <property type="match status" value="1"/>
</dbReference>
<dbReference type="SUPFAM" id="SSF88946">
    <property type="entry name" value="Sigma2 domain of RNA polymerase sigma factors"/>
    <property type="match status" value="1"/>
</dbReference>
<dbReference type="InterPro" id="IPR036388">
    <property type="entry name" value="WH-like_DNA-bd_sf"/>
</dbReference>
<dbReference type="InterPro" id="IPR013324">
    <property type="entry name" value="RNA_pol_sigma_r3/r4-like"/>
</dbReference>
<dbReference type="Pfam" id="PF08281">
    <property type="entry name" value="Sigma70_r4_2"/>
    <property type="match status" value="1"/>
</dbReference>
<protein>
    <submittedName>
        <fullName evidence="7">RNA polymerase sigma-70 factor</fullName>
    </submittedName>
</protein>
<dbReference type="InterPro" id="IPR039425">
    <property type="entry name" value="RNA_pol_sigma-70-like"/>
</dbReference>
<dbReference type="Pfam" id="PF04542">
    <property type="entry name" value="Sigma70_r2"/>
    <property type="match status" value="1"/>
</dbReference>
<feature type="domain" description="RNA polymerase sigma factor 70 region 4 type 2" evidence="6">
    <location>
        <begin position="123"/>
        <end position="169"/>
    </location>
</feature>
<dbReference type="InterPro" id="IPR013249">
    <property type="entry name" value="RNA_pol_sigma70_r4_t2"/>
</dbReference>
<dbReference type="NCBIfam" id="TIGR02937">
    <property type="entry name" value="sigma70-ECF"/>
    <property type="match status" value="1"/>
</dbReference>
<dbReference type="InterPro" id="IPR014327">
    <property type="entry name" value="RNA_pol_sigma70_bacteroid"/>
</dbReference>
<keyword evidence="3" id="KW-0731">Sigma factor</keyword>
<keyword evidence="4" id="KW-0804">Transcription</keyword>
<evidence type="ECO:0000259" key="5">
    <source>
        <dbReference type="Pfam" id="PF04542"/>
    </source>
</evidence>
<dbReference type="GO" id="GO:0006352">
    <property type="term" value="P:DNA-templated transcription initiation"/>
    <property type="evidence" value="ECO:0007669"/>
    <property type="project" value="InterPro"/>
</dbReference>
<evidence type="ECO:0000256" key="3">
    <source>
        <dbReference type="ARBA" id="ARBA00023082"/>
    </source>
</evidence>
<comment type="caution">
    <text evidence="7">The sequence shown here is derived from an EMBL/GenBank/DDBJ whole genome shotgun (WGS) entry which is preliminary data.</text>
</comment>
<dbReference type="PANTHER" id="PTHR43133">
    <property type="entry name" value="RNA POLYMERASE ECF-TYPE SIGMA FACTO"/>
    <property type="match status" value="1"/>
</dbReference>
<dbReference type="InterPro" id="IPR013325">
    <property type="entry name" value="RNA_pol_sigma_r2"/>
</dbReference>
<reference evidence="7" key="1">
    <citation type="journal article" date="2019" name="Nat. Med.">
        <title>A library of human gut bacterial isolates paired with longitudinal multiomics data enables mechanistic microbiome research.</title>
        <authorList>
            <person name="Poyet M."/>
            <person name="Groussin M."/>
            <person name="Gibbons S.M."/>
            <person name="Avila-Pacheco J."/>
            <person name="Jiang X."/>
            <person name="Kearney S.M."/>
            <person name="Perrotta A.R."/>
            <person name="Berdy B."/>
            <person name="Zhao S."/>
            <person name="Lieberman T.D."/>
            <person name="Swanson P.K."/>
            <person name="Smith M."/>
            <person name="Roesemann S."/>
            <person name="Alexander J.E."/>
            <person name="Rich S.A."/>
            <person name="Livny J."/>
            <person name="Vlamakis H."/>
            <person name="Clish C."/>
            <person name="Bullock K."/>
            <person name="Deik A."/>
            <person name="Scott J."/>
            <person name="Pierce K.A."/>
            <person name="Xavier R.J."/>
            <person name="Alm E.J."/>
        </authorList>
    </citation>
    <scope>NUCLEOTIDE SEQUENCE</scope>
    <source>
        <strain evidence="7">BIOML-A4</strain>
    </source>
</reference>
<dbReference type="AlphaFoldDB" id="A0A6G1ZDE0"/>
<gene>
    <name evidence="7" type="ORF">GKE01_10840</name>
</gene>
<feature type="domain" description="RNA polymerase sigma-70 region 2" evidence="5">
    <location>
        <begin position="16"/>
        <end position="77"/>
    </location>
</feature>
<evidence type="ECO:0000313" key="7">
    <source>
        <dbReference type="EMBL" id="MRY11963.1"/>
    </source>
</evidence>
<evidence type="ECO:0000259" key="6">
    <source>
        <dbReference type="Pfam" id="PF08281"/>
    </source>
</evidence>
<evidence type="ECO:0000256" key="4">
    <source>
        <dbReference type="ARBA" id="ARBA00023163"/>
    </source>
</evidence>
<dbReference type="RefSeq" id="WP_010803527.1">
    <property type="nucleotide sequence ID" value="NZ_CAJSYT010000001.1"/>
</dbReference>
<dbReference type="GO" id="GO:0003677">
    <property type="term" value="F:DNA binding"/>
    <property type="evidence" value="ECO:0007669"/>
    <property type="project" value="InterPro"/>
</dbReference>
<organism evidence="7">
    <name type="scientific">Parabacteroides goldsteinii</name>
    <dbReference type="NCBI Taxonomy" id="328812"/>
    <lineage>
        <taxon>Bacteria</taxon>
        <taxon>Pseudomonadati</taxon>
        <taxon>Bacteroidota</taxon>
        <taxon>Bacteroidia</taxon>
        <taxon>Bacteroidales</taxon>
        <taxon>Tannerellaceae</taxon>
        <taxon>Parabacteroides</taxon>
    </lineage>
</organism>
<sequence length="192" mass="22195">MSSEKDIYEIAALGTLFKRFYKPLRTYAFRFVNDTDLAEDIVQDTFFELWQRRDSIEFEGAVKSYLFKSVYNRSINVMHKKYQNKEYSLDESNESDILEQYMSANILNSEQSLLLKELEAEINLFIDTLSPQCKKIFLLSRSSGLKNREIAEQLEISIKAVEKQISKALSGLKEHLTEEGLISLLILLSGIS</sequence>
<keyword evidence="2" id="KW-0805">Transcription regulation</keyword>
<dbReference type="Gene3D" id="1.10.10.10">
    <property type="entry name" value="Winged helix-like DNA-binding domain superfamily/Winged helix DNA-binding domain"/>
    <property type="match status" value="1"/>
</dbReference>
<accession>A0A6G1ZDE0</accession>
<comment type="similarity">
    <text evidence="1">Belongs to the sigma-70 factor family. ECF subfamily.</text>
</comment>
<dbReference type="InterPro" id="IPR014284">
    <property type="entry name" value="RNA_pol_sigma-70_dom"/>
</dbReference>
<proteinExistence type="inferred from homology"/>
<dbReference type="EMBL" id="WKLP01000014">
    <property type="protein sequence ID" value="MRY11963.1"/>
    <property type="molecule type" value="Genomic_DNA"/>
</dbReference>
<dbReference type="NCBIfam" id="TIGR02985">
    <property type="entry name" value="Sig70_bacteroi1"/>
    <property type="match status" value="1"/>
</dbReference>
<dbReference type="InterPro" id="IPR007627">
    <property type="entry name" value="RNA_pol_sigma70_r2"/>
</dbReference>
<name>A0A6G1ZDE0_9BACT</name>
<dbReference type="GO" id="GO:0016987">
    <property type="term" value="F:sigma factor activity"/>
    <property type="evidence" value="ECO:0007669"/>
    <property type="project" value="UniProtKB-KW"/>
</dbReference>
<dbReference type="SUPFAM" id="SSF88659">
    <property type="entry name" value="Sigma3 and sigma4 domains of RNA polymerase sigma factors"/>
    <property type="match status" value="1"/>
</dbReference>